<proteinExistence type="predicted"/>
<accession>A0ABR2S0W5</accession>
<evidence type="ECO:0000313" key="2">
    <source>
        <dbReference type="Proteomes" id="UP001396334"/>
    </source>
</evidence>
<dbReference type="Proteomes" id="UP001396334">
    <property type="component" value="Unassembled WGS sequence"/>
</dbReference>
<reference evidence="1 2" key="1">
    <citation type="journal article" date="2024" name="G3 (Bethesda)">
        <title>Genome assembly of Hibiscus sabdariffa L. provides insights into metabolisms of medicinal natural products.</title>
        <authorList>
            <person name="Kim T."/>
        </authorList>
    </citation>
    <scope>NUCLEOTIDE SEQUENCE [LARGE SCALE GENOMIC DNA]</scope>
    <source>
        <strain evidence="1">TK-2024</strain>
        <tissue evidence="1">Old leaves</tissue>
    </source>
</reference>
<dbReference type="EMBL" id="JBBPBN010000018">
    <property type="protein sequence ID" value="KAK9018900.1"/>
    <property type="molecule type" value="Genomic_DNA"/>
</dbReference>
<sequence length="72" mass="7983">MFSGGVFVVRAGDGGSATGGLGWWQVPQVYELGYPWGWCWSLLPLCDIFGNRGTKEFVSFFDDLIKKLCKST</sequence>
<keyword evidence="2" id="KW-1185">Reference proteome</keyword>
<comment type="caution">
    <text evidence="1">The sequence shown here is derived from an EMBL/GenBank/DDBJ whole genome shotgun (WGS) entry which is preliminary data.</text>
</comment>
<name>A0ABR2S0W5_9ROSI</name>
<protein>
    <submittedName>
        <fullName evidence="1">Uncharacterized protein</fullName>
    </submittedName>
</protein>
<organism evidence="1 2">
    <name type="scientific">Hibiscus sabdariffa</name>
    <name type="common">roselle</name>
    <dbReference type="NCBI Taxonomy" id="183260"/>
    <lineage>
        <taxon>Eukaryota</taxon>
        <taxon>Viridiplantae</taxon>
        <taxon>Streptophyta</taxon>
        <taxon>Embryophyta</taxon>
        <taxon>Tracheophyta</taxon>
        <taxon>Spermatophyta</taxon>
        <taxon>Magnoliopsida</taxon>
        <taxon>eudicotyledons</taxon>
        <taxon>Gunneridae</taxon>
        <taxon>Pentapetalae</taxon>
        <taxon>rosids</taxon>
        <taxon>malvids</taxon>
        <taxon>Malvales</taxon>
        <taxon>Malvaceae</taxon>
        <taxon>Malvoideae</taxon>
        <taxon>Hibiscus</taxon>
    </lineage>
</organism>
<evidence type="ECO:0000313" key="1">
    <source>
        <dbReference type="EMBL" id="KAK9018900.1"/>
    </source>
</evidence>
<gene>
    <name evidence="1" type="ORF">V6N11_033945</name>
</gene>